<accession>F4RA99</accession>
<dbReference type="HOGENOM" id="CLU_047181_3_0_1"/>
<evidence type="ECO:0000256" key="10">
    <source>
        <dbReference type="RuleBase" id="RU003369"/>
    </source>
</evidence>
<dbReference type="Gene3D" id="3.90.110.10">
    <property type="entry name" value="Lactate dehydrogenase/glycoside hydrolase, family 4, C-terminal"/>
    <property type="match status" value="1"/>
</dbReference>
<feature type="domain" description="Lactate/malate dehydrogenase N-terminal" evidence="11">
    <location>
        <begin position="24"/>
        <end position="104"/>
    </location>
</feature>
<feature type="active site" description="Proton acceptor" evidence="8">
    <location>
        <position position="136"/>
    </location>
</feature>
<evidence type="ECO:0000256" key="4">
    <source>
        <dbReference type="ARBA" id="ARBA00022532"/>
    </source>
</evidence>
<feature type="binding site" evidence="9">
    <location>
        <position position="53"/>
    </location>
    <ligand>
        <name>NAD(+)</name>
        <dbReference type="ChEBI" id="CHEBI:57540"/>
    </ligand>
</feature>
<dbReference type="Pfam" id="PF00056">
    <property type="entry name" value="Ldh_1_N"/>
    <property type="match status" value="1"/>
</dbReference>
<dbReference type="FunFam" id="3.90.110.10:FF:000001">
    <property type="entry name" value="Malate dehydrogenase"/>
    <property type="match status" value="1"/>
</dbReference>
<dbReference type="InterPro" id="IPR001557">
    <property type="entry name" value="L-lactate/malate_DH"/>
</dbReference>
<dbReference type="GeneID" id="18936564"/>
<sequence>MKQSSLVSDLALYDVRGAPGVAAKALDGAGIVLIPAGVPRKPGMTQDDLFNTNASIVRDLATAAPKVCPKAHMLIIANPVNSTVPIVGQVYKKAGVFDHKRLFGFTTLDVVRASVFLSSIAGSSPEKTRVQVVGGHSGVTICPLLSQLSEGKGVTGEAYKPLAKRIQFGGDEVVQAKDGSGSATLSMAYAAAIFAESLLKALDGAKGIGVEYIASNVEVGPDGVKNILPMGAISADAEVLIKACLPELKKNIEKGVRFIKG</sequence>
<dbReference type="RefSeq" id="XP_007405912.1">
    <property type="nucleotide sequence ID" value="XM_007405850.1"/>
</dbReference>
<evidence type="ECO:0000256" key="1">
    <source>
        <dbReference type="ARBA" id="ARBA00008824"/>
    </source>
</evidence>
<dbReference type="GO" id="GO:0006099">
    <property type="term" value="P:tricarboxylic acid cycle"/>
    <property type="evidence" value="ECO:0007669"/>
    <property type="project" value="UniProtKB-KW"/>
</dbReference>
<keyword evidence="5 10" id="KW-0560">Oxidoreductase</keyword>
<keyword evidence="14" id="KW-1185">Reference proteome</keyword>
<dbReference type="PIRSF" id="PIRSF000102">
    <property type="entry name" value="Lac_mal_DH"/>
    <property type="match status" value="1"/>
</dbReference>
<dbReference type="SUPFAM" id="SSF56327">
    <property type="entry name" value="LDH C-terminal domain-like"/>
    <property type="match status" value="1"/>
</dbReference>
<dbReference type="InterPro" id="IPR022383">
    <property type="entry name" value="Lactate/malate_DH_C"/>
</dbReference>
<dbReference type="EC" id="1.1.1.37" evidence="3"/>
<dbReference type="SUPFAM" id="SSF51735">
    <property type="entry name" value="NAD(P)-binding Rossmann-fold domains"/>
    <property type="match status" value="1"/>
</dbReference>
<comment type="subunit">
    <text evidence="2">Homodimer.</text>
</comment>
<organism evidence="14">
    <name type="scientific">Melampsora larici-populina (strain 98AG31 / pathotype 3-4-7)</name>
    <name type="common">Poplar leaf rust fungus</name>
    <dbReference type="NCBI Taxonomy" id="747676"/>
    <lineage>
        <taxon>Eukaryota</taxon>
        <taxon>Fungi</taxon>
        <taxon>Dikarya</taxon>
        <taxon>Basidiomycota</taxon>
        <taxon>Pucciniomycotina</taxon>
        <taxon>Pucciniomycetes</taxon>
        <taxon>Pucciniales</taxon>
        <taxon>Melampsoraceae</taxon>
        <taxon>Melampsora</taxon>
    </lineage>
</organism>
<dbReference type="InterPro" id="IPR001236">
    <property type="entry name" value="Lactate/malate_DH_N"/>
</dbReference>
<evidence type="ECO:0000256" key="6">
    <source>
        <dbReference type="ARBA" id="ARBA00023027"/>
    </source>
</evidence>
<feature type="binding site" evidence="9">
    <location>
        <position position="187"/>
    </location>
    <ligand>
        <name>NAD(+)</name>
        <dbReference type="ChEBI" id="CHEBI:57540"/>
    </ligand>
</feature>
<dbReference type="STRING" id="747676.F4RA99"/>
<dbReference type="Pfam" id="PF02866">
    <property type="entry name" value="Ldh_1_C"/>
    <property type="match status" value="1"/>
</dbReference>
<protein>
    <recommendedName>
        <fullName evidence="3">malate dehydrogenase</fullName>
        <ecNumber evidence="3">1.1.1.37</ecNumber>
    </recommendedName>
</protein>
<dbReference type="OrthoDB" id="4069699at2759"/>
<dbReference type="InterPro" id="IPR010097">
    <property type="entry name" value="Malate_DH_type1"/>
</dbReference>
<dbReference type="KEGG" id="mlr:MELLADRAFT_93407"/>
<dbReference type="PANTHER" id="PTHR11540">
    <property type="entry name" value="MALATE AND LACTATE DEHYDROGENASE"/>
    <property type="match status" value="1"/>
</dbReference>
<feature type="domain" description="Lactate/malate dehydrogenase C-terminal" evidence="12">
    <location>
        <begin position="106"/>
        <end position="258"/>
    </location>
</feature>
<evidence type="ECO:0000259" key="11">
    <source>
        <dbReference type="Pfam" id="PF00056"/>
    </source>
</evidence>
<dbReference type="SMR" id="F4RA99"/>
<dbReference type="FunCoup" id="F4RA99">
    <property type="interactions" value="550"/>
</dbReference>
<evidence type="ECO:0000256" key="3">
    <source>
        <dbReference type="ARBA" id="ARBA00012995"/>
    </source>
</evidence>
<dbReference type="PANTHER" id="PTHR11540:SF73">
    <property type="entry name" value="MALATE DEHYDROGENASE, MITOCHONDRIAL"/>
    <property type="match status" value="1"/>
</dbReference>
<keyword evidence="6 9" id="KW-0520">NAD</keyword>
<evidence type="ECO:0000256" key="5">
    <source>
        <dbReference type="ARBA" id="ARBA00023002"/>
    </source>
</evidence>
<evidence type="ECO:0000256" key="7">
    <source>
        <dbReference type="ARBA" id="ARBA00048313"/>
    </source>
</evidence>
<gene>
    <name evidence="13" type="ORF">MELLADRAFT_93407</name>
</gene>
<keyword evidence="4" id="KW-0816">Tricarboxylic acid cycle</keyword>
<evidence type="ECO:0000256" key="2">
    <source>
        <dbReference type="ARBA" id="ARBA00011738"/>
    </source>
</evidence>
<dbReference type="VEuPathDB" id="FungiDB:MELLADRAFT_93407"/>
<evidence type="ECO:0000256" key="9">
    <source>
        <dbReference type="PIRSR" id="PIRSR000102-3"/>
    </source>
</evidence>
<reference evidence="14" key="1">
    <citation type="journal article" date="2011" name="Proc. Natl. Acad. Sci. U.S.A.">
        <title>Obligate biotrophy features unraveled by the genomic analysis of rust fungi.</title>
        <authorList>
            <person name="Duplessis S."/>
            <person name="Cuomo C.A."/>
            <person name="Lin Y.-C."/>
            <person name="Aerts A."/>
            <person name="Tisserant E."/>
            <person name="Veneault-Fourrey C."/>
            <person name="Joly D.L."/>
            <person name="Hacquard S."/>
            <person name="Amselem J."/>
            <person name="Cantarel B.L."/>
            <person name="Chiu R."/>
            <person name="Coutinho P.M."/>
            <person name="Feau N."/>
            <person name="Field M."/>
            <person name="Frey P."/>
            <person name="Gelhaye E."/>
            <person name="Goldberg J."/>
            <person name="Grabherr M.G."/>
            <person name="Kodira C.D."/>
            <person name="Kohler A."/>
            <person name="Kuees U."/>
            <person name="Lindquist E.A."/>
            <person name="Lucas S.M."/>
            <person name="Mago R."/>
            <person name="Mauceli E."/>
            <person name="Morin E."/>
            <person name="Murat C."/>
            <person name="Pangilinan J.L."/>
            <person name="Park R."/>
            <person name="Pearson M."/>
            <person name="Quesneville H."/>
            <person name="Rouhier N."/>
            <person name="Sakthikumar S."/>
            <person name="Salamov A.A."/>
            <person name="Schmutz J."/>
            <person name="Selles B."/>
            <person name="Shapiro H."/>
            <person name="Tanguay P."/>
            <person name="Tuskan G.A."/>
            <person name="Henrissat B."/>
            <person name="Van de Peer Y."/>
            <person name="Rouze P."/>
            <person name="Ellis J.G."/>
            <person name="Dodds P.N."/>
            <person name="Schein J.E."/>
            <person name="Zhong S."/>
            <person name="Hamelin R.C."/>
            <person name="Grigoriev I.V."/>
            <person name="Szabo L.J."/>
            <person name="Martin F."/>
        </authorList>
    </citation>
    <scope>NUCLEOTIDE SEQUENCE [LARGE SCALE GENOMIC DNA]</scope>
    <source>
        <strain evidence="14">98AG31 / pathotype 3-4-7</strain>
    </source>
</reference>
<evidence type="ECO:0000313" key="14">
    <source>
        <dbReference type="Proteomes" id="UP000001072"/>
    </source>
</evidence>
<dbReference type="NCBIfam" id="TIGR01772">
    <property type="entry name" value="MDH_euk_gproteo"/>
    <property type="match status" value="1"/>
</dbReference>
<comment type="similarity">
    <text evidence="1">Belongs to the LDH/MDH superfamily. MDH type 1 family.</text>
</comment>
<dbReference type="eggNOG" id="KOG1494">
    <property type="taxonomic scope" value="Eukaryota"/>
</dbReference>
<evidence type="ECO:0000256" key="8">
    <source>
        <dbReference type="PIRSR" id="PIRSR000102-1"/>
    </source>
</evidence>
<dbReference type="InterPro" id="IPR015955">
    <property type="entry name" value="Lactate_DH/Glyco_Ohase_4_C"/>
</dbReference>
<dbReference type="GO" id="GO:0030060">
    <property type="term" value="F:L-malate dehydrogenase (NAD+) activity"/>
    <property type="evidence" value="ECO:0007669"/>
    <property type="project" value="UniProtKB-EC"/>
</dbReference>
<comment type="catalytic activity">
    <reaction evidence="7">
        <text>(S)-malate + NAD(+) = oxaloacetate + NADH + H(+)</text>
        <dbReference type="Rhea" id="RHEA:21432"/>
        <dbReference type="ChEBI" id="CHEBI:15378"/>
        <dbReference type="ChEBI" id="CHEBI:15589"/>
        <dbReference type="ChEBI" id="CHEBI:16452"/>
        <dbReference type="ChEBI" id="CHEBI:57540"/>
        <dbReference type="ChEBI" id="CHEBI:57945"/>
        <dbReference type="EC" id="1.1.1.37"/>
    </reaction>
</comment>
<dbReference type="Proteomes" id="UP000001072">
    <property type="component" value="Unassembled WGS sequence"/>
</dbReference>
<evidence type="ECO:0000313" key="13">
    <source>
        <dbReference type="EMBL" id="EGG10442.1"/>
    </source>
</evidence>
<dbReference type="InParanoid" id="F4RA99"/>
<proteinExistence type="inferred from homology"/>
<dbReference type="EMBL" id="GL883094">
    <property type="protein sequence ID" value="EGG10442.1"/>
    <property type="molecule type" value="Genomic_DNA"/>
</dbReference>
<dbReference type="GO" id="GO:0019752">
    <property type="term" value="P:carboxylic acid metabolic process"/>
    <property type="evidence" value="ECO:0007669"/>
    <property type="project" value="InterPro"/>
</dbReference>
<feature type="binding site" evidence="9">
    <location>
        <begin position="76"/>
        <end position="78"/>
    </location>
    <ligand>
        <name>NAD(+)</name>
        <dbReference type="ChEBI" id="CHEBI:57540"/>
    </ligand>
</feature>
<dbReference type="InterPro" id="IPR036291">
    <property type="entry name" value="NAD(P)-bd_dom_sf"/>
</dbReference>
<dbReference type="AlphaFoldDB" id="F4RA99"/>
<dbReference type="GO" id="GO:0005739">
    <property type="term" value="C:mitochondrion"/>
    <property type="evidence" value="ECO:0007669"/>
    <property type="project" value="TreeGrafter"/>
</dbReference>
<dbReference type="Gene3D" id="3.40.50.720">
    <property type="entry name" value="NAD(P)-binding Rossmann-like Domain"/>
    <property type="match status" value="1"/>
</dbReference>
<evidence type="ECO:0000259" key="12">
    <source>
        <dbReference type="Pfam" id="PF02866"/>
    </source>
</evidence>
<name>F4RA99_MELLP</name>